<dbReference type="Proteomes" id="UP000310636">
    <property type="component" value="Unassembled WGS sequence"/>
</dbReference>
<proteinExistence type="predicted"/>
<evidence type="ECO:0000259" key="2">
    <source>
        <dbReference type="Pfam" id="PF10006"/>
    </source>
</evidence>
<dbReference type="InterPro" id="IPR036868">
    <property type="entry name" value="TusA-like_sf"/>
</dbReference>
<dbReference type="Pfam" id="PF10006">
    <property type="entry name" value="DUF2249"/>
    <property type="match status" value="2"/>
</dbReference>
<feature type="domain" description="DUF2249" evidence="2">
    <location>
        <begin position="118"/>
        <end position="183"/>
    </location>
</feature>
<dbReference type="OrthoDB" id="30295at2"/>
<evidence type="ECO:0000313" key="4">
    <source>
        <dbReference type="Proteomes" id="UP000310636"/>
    </source>
</evidence>
<dbReference type="AlphaFoldDB" id="A0A4V3WEE9"/>
<feature type="domain" description="DUF2249" evidence="2">
    <location>
        <begin position="10"/>
        <end position="76"/>
    </location>
</feature>
<reference evidence="3 4" key="1">
    <citation type="submission" date="2019-04" db="EMBL/GenBank/DDBJ databases">
        <title>Cohnella sp. nov. isolated from preserved vegetables.</title>
        <authorList>
            <person name="Lin S.-Y."/>
            <person name="Hung M.-H."/>
            <person name="Young C.-C."/>
        </authorList>
    </citation>
    <scope>NUCLEOTIDE SEQUENCE [LARGE SCALE GENOMIC DNA]</scope>
    <source>
        <strain evidence="3 4">CC-MHH1044</strain>
    </source>
</reference>
<dbReference type="SUPFAM" id="SSF64307">
    <property type="entry name" value="SirA-like"/>
    <property type="match status" value="1"/>
</dbReference>
<gene>
    <name evidence="3" type="ORF">E6C55_19975</name>
</gene>
<name>A0A4V3WEE9_9BACL</name>
<feature type="region of interest" description="Disordered" evidence="1">
    <location>
        <begin position="87"/>
        <end position="115"/>
    </location>
</feature>
<dbReference type="InterPro" id="IPR018720">
    <property type="entry name" value="DUF2249"/>
</dbReference>
<evidence type="ECO:0000256" key="1">
    <source>
        <dbReference type="SAM" id="MobiDB-lite"/>
    </source>
</evidence>
<sequence>MERSEARIVELDVRPCLSKKIEPFQLIMETVKKLDVDDIFVLHAPFKPTPLFGVLKMKGLSGHAEQREKDHWVSTFVHKRNKGWLQNPSADEEKIGEAEARSSDRPSAEGREPAIVRLDNRGLEPPKPMIRTLAALERCYPGDRVVIHNDRVPMFLIEELHQLGYPYEVEEQADGSAKVTIHRT</sequence>
<feature type="compositionally biased region" description="Basic and acidic residues" evidence="1">
    <location>
        <begin position="91"/>
        <end position="115"/>
    </location>
</feature>
<organism evidence="3 4">
    <name type="scientific">Cohnella fermenti</name>
    <dbReference type="NCBI Taxonomy" id="2565925"/>
    <lineage>
        <taxon>Bacteria</taxon>
        <taxon>Bacillati</taxon>
        <taxon>Bacillota</taxon>
        <taxon>Bacilli</taxon>
        <taxon>Bacillales</taxon>
        <taxon>Paenibacillaceae</taxon>
        <taxon>Cohnella</taxon>
    </lineage>
</organism>
<evidence type="ECO:0000313" key="3">
    <source>
        <dbReference type="EMBL" id="THF76060.1"/>
    </source>
</evidence>
<dbReference type="RefSeq" id="WP_136371587.1">
    <property type="nucleotide sequence ID" value="NZ_SSOB01000027.1"/>
</dbReference>
<accession>A0A4V3WEE9</accession>
<dbReference type="EMBL" id="SSOB01000027">
    <property type="protein sequence ID" value="THF76060.1"/>
    <property type="molecule type" value="Genomic_DNA"/>
</dbReference>
<comment type="caution">
    <text evidence="3">The sequence shown here is derived from an EMBL/GenBank/DDBJ whole genome shotgun (WGS) entry which is preliminary data.</text>
</comment>
<keyword evidence="4" id="KW-1185">Reference proteome</keyword>
<protein>
    <submittedName>
        <fullName evidence="3">DUF2249 domain-containing protein</fullName>
    </submittedName>
</protein>